<evidence type="ECO:0000256" key="1">
    <source>
        <dbReference type="ARBA" id="ARBA00023157"/>
    </source>
</evidence>
<evidence type="ECO:0000313" key="4">
    <source>
        <dbReference type="Proteomes" id="UP001244341"/>
    </source>
</evidence>
<feature type="domain" description="Thioredoxin" evidence="2">
    <location>
        <begin position="36"/>
        <end position="157"/>
    </location>
</feature>
<sequence>MALAMRQSSVAKLTVTRSVPFVRSNRRLVVRASAAAPLNSAATAVAVETASAVHVLSSESYESFIASNELVLVDYYTDWCGPCKMIAPHLEVMAQEMPAIKFAKLNCTTDASAKKIAMSQGIKALPTFHLFRGGEKVGVFVGGKPQQLKKFLQENTA</sequence>
<organism evidence="3 4">
    <name type="scientific">Tetradesmus obliquus</name>
    <name type="common">Green alga</name>
    <name type="synonym">Acutodesmus obliquus</name>
    <dbReference type="NCBI Taxonomy" id="3088"/>
    <lineage>
        <taxon>Eukaryota</taxon>
        <taxon>Viridiplantae</taxon>
        <taxon>Chlorophyta</taxon>
        <taxon>core chlorophytes</taxon>
        <taxon>Chlorophyceae</taxon>
        <taxon>CS clade</taxon>
        <taxon>Sphaeropleales</taxon>
        <taxon>Scenedesmaceae</taxon>
        <taxon>Tetradesmus</taxon>
    </lineage>
</organism>
<dbReference type="Proteomes" id="UP001244341">
    <property type="component" value="Chromosome 11b"/>
</dbReference>
<dbReference type="EMBL" id="CP126218">
    <property type="protein sequence ID" value="WIA19812.1"/>
    <property type="molecule type" value="Genomic_DNA"/>
</dbReference>
<reference evidence="3 4" key="1">
    <citation type="submission" date="2023-05" db="EMBL/GenBank/DDBJ databases">
        <title>A 100% complete, gapless, phased diploid assembly of the Scenedesmus obliquus UTEX 3031 genome.</title>
        <authorList>
            <person name="Biondi T.C."/>
            <person name="Hanschen E.R."/>
            <person name="Kwon T."/>
            <person name="Eng W."/>
            <person name="Kruse C.P.S."/>
            <person name="Koehler S.I."/>
            <person name="Kunde Y."/>
            <person name="Gleasner C.D."/>
            <person name="You Mak K.T."/>
            <person name="Polle J."/>
            <person name="Hovde B.T."/>
            <person name="Starkenburg S.R."/>
        </authorList>
    </citation>
    <scope>NUCLEOTIDE SEQUENCE [LARGE SCALE GENOMIC DNA]</scope>
    <source>
        <strain evidence="3 4">DOE0152z</strain>
    </source>
</reference>
<dbReference type="Gene3D" id="3.40.30.10">
    <property type="entry name" value="Glutaredoxin"/>
    <property type="match status" value="1"/>
</dbReference>
<dbReference type="Pfam" id="PF00085">
    <property type="entry name" value="Thioredoxin"/>
    <property type="match status" value="1"/>
</dbReference>
<proteinExistence type="predicted"/>
<evidence type="ECO:0000259" key="2">
    <source>
        <dbReference type="PROSITE" id="PS51352"/>
    </source>
</evidence>
<dbReference type="CDD" id="cd02947">
    <property type="entry name" value="TRX_family"/>
    <property type="match status" value="1"/>
</dbReference>
<dbReference type="InterPro" id="IPR013766">
    <property type="entry name" value="Thioredoxin_domain"/>
</dbReference>
<keyword evidence="4" id="KW-1185">Reference proteome</keyword>
<dbReference type="InterPro" id="IPR036249">
    <property type="entry name" value="Thioredoxin-like_sf"/>
</dbReference>
<dbReference type="SUPFAM" id="SSF52833">
    <property type="entry name" value="Thioredoxin-like"/>
    <property type="match status" value="1"/>
</dbReference>
<dbReference type="InterPro" id="IPR017937">
    <property type="entry name" value="Thioredoxin_CS"/>
</dbReference>
<dbReference type="PROSITE" id="PS00194">
    <property type="entry name" value="THIOREDOXIN_1"/>
    <property type="match status" value="1"/>
</dbReference>
<evidence type="ECO:0000313" key="3">
    <source>
        <dbReference type="EMBL" id="WIA19812.1"/>
    </source>
</evidence>
<dbReference type="PROSITE" id="PS51352">
    <property type="entry name" value="THIOREDOXIN_2"/>
    <property type="match status" value="1"/>
</dbReference>
<dbReference type="PRINTS" id="PR00421">
    <property type="entry name" value="THIOREDOXIN"/>
</dbReference>
<accession>A0ABY8UEW9</accession>
<dbReference type="PANTHER" id="PTHR46115">
    <property type="entry name" value="THIOREDOXIN-LIKE PROTEIN 1"/>
    <property type="match status" value="1"/>
</dbReference>
<gene>
    <name evidence="3" type="ORF">OEZ85_005721</name>
</gene>
<protein>
    <recommendedName>
        <fullName evidence="2">Thioredoxin domain-containing protein</fullName>
    </recommendedName>
</protein>
<name>A0ABY8UEW9_TETOB</name>
<keyword evidence="1" id="KW-1015">Disulfide bond</keyword>